<accession>A0ABW4S0H7</accession>
<evidence type="ECO:0000313" key="6">
    <source>
        <dbReference type="Proteomes" id="UP001597353"/>
    </source>
</evidence>
<feature type="active site" evidence="2">
    <location>
        <position position="268"/>
    </location>
</feature>
<dbReference type="Proteomes" id="UP001597353">
    <property type="component" value="Unassembled WGS sequence"/>
</dbReference>
<gene>
    <name evidence="5" type="ORF">ACFSGJ_02575</name>
</gene>
<name>A0ABW4S0H7_9RHOB</name>
<dbReference type="InterPro" id="IPR016160">
    <property type="entry name" value="Ald_DH_CS_CYS"/>
</dbReference>
<evidence type="ECO:0000256" key="1">
    <source>
        <dbReference type="ARBA" id="ARBA00023002"/>
    </source>
</evidence>
<dbReference type="InterPro" id="IPR016163">
    <property type="entry name" value="Ald_DH_C"/>
</dbReference>
<dbReference type="InterPro" id="IPR016162">
    <property type="entry name" value="Ald_DH_N"/>
</dbReference>
<dbReference type="InterPro" id="IPR015590">
    <property type="entry name" value="Aldehyde_DH_dom"/>
</dbReference>
<feature type="domain" description="Aldehyde dehydrogenase" evidence="4">
    <location>
        <begin position="30"/>
        <end position="495"/>
    </location>
</feature>
<sequence length="501" mass="53939">MNIAQTDGFTANTRNWLSGGARKLLIGGEWVEAATGETFATFNPSTGRELAQIARGDARDVDRATRAARAAFEGEWSRVKPYDRQMMMLRLADLVERHIDELGELDTLEMGAPIARIPFMRRRSPSMLRYYAGLTTNLHGDTVQNSLPGQIFSYTTREPIGVVGAIIPWNVPLGAALIKLAPVLATGCTLVLKPAEEASLSSLRLGELVREAGVPAGVVNIITGYGAEAGAAIAEHPDIDKVAFTGSTLTGRRIVEASKGNLKRLSLELGGKSPDIIFADAPMDAAIPGAAMAVFGNTGQVCSAGTRLFIERKVFDEVIEKILAFTASLRVGLATDPETQIGPIASERQMNRVLEYLAVGQTEGARLRAGGMRATTTGLENGYFVTPTVFSDVRDDMRIVQEEIFGPVVAAIPFDDPEEVVRRANASIFGLGAGIWTTNLGRAHRMAAALRSGSVWVNSYQLMDPAMPFGGFKQSGYGRESGAEHLDEFMTTKAVWINTEC</sequence>
<evidence type="ECO:0000259" key="4">
    <source>
        <dbReference type="Pfam" id="PF00171"/>
    </source>
</evidence>
<evidence type="ECO:0000313" key="5">
    <source>
        <dbReference type="EMBL" id="MFD1911095.1"/>
    </source>
</evidence>
<dbReference type="InterPro" id="IPR029510">
    <property type="entry name" value="Ald_DH_CS_GLU"/>
</dbReference>
<evidence type="ECO:0000256" key="3">
    <source>
        <dbReference type="RuleBase" id="RU003345"/>
    </source>
</evidence>
<organism evidence="5 6">
    <name type="scientific">Halodurantibacterium flavum</name>
    <dbReference type="NCBI Taxonomy" id="1382802"/>
    <lineage>
        <taxon>Bacteria</taxon>
        <taxon>Pseudomonadati</taxon>
        <taxon>Pseudomonadota</taxon>
        <taxon>Alphaproteobacteria</taxon>
        <taxon>Rhodobacterales</taxon>
        <taxon>Paracoccaceae</taxon>
        <taxon>Halodurantibacterium</taxon>
    </lineage>
</organism>
<dbReference type="RefSeq" id="WP_390259220.1">
    <property type="nucleotide sequence ID" value="NZ_JBHUGH010000002.1"/>
</dbReference>
<dbReference type="PANTHER" id="PTHR11699">
    <property type="entry name" value="ALDEHYDE DEHYDROGENASE-RELATED"/>
    <property type="match status" value="1"/>
</dbReference>
<evidence type="ECO:0000256" key="2">
    <source>
        <dbReference type="PROSITE-ProRule" id="PRU10007"/>
    </source>
</evidence>
<dbReference type="Gene3D" id="3.40.309.10">
    <property type="entry name" value="Aldehyde Dehydrogenase, Chain A, domain 2"/>
    <property type="match status" value="1"/>
</dbReference>
<dbReference type="Gene3D" id="3.40.605.10">
    <property type="entry name" value="Aldehyde Dehydrogenase, Chain A, domain 1"/>
    <property type="match status" value="1"/>
</dbReference>
<dbReference type="PROSITE" id="PS00687">
    <property type="entry name" value="ALDEHYDE_DEHYDR_GLU"/>
    <property type="match status" value="1"/>
</dbReference>
<comment type="similarity">
    <text evidence="3">Belongs to the aldehyde dehydrogenase family.</text>
</comment>
<proteinExistence type="inferred from homology"/>
<dbReference type="InterPro" id="IPR016161">
    <property type="entry name" value="Ald_DH/histidinol_DH"/>
</dbReference>
<reference evidence="6" key="1">
    <citation type="journal article" date="2019" name="Int. J. Syst. Evol. Microbiol.">
        <title>The Global Catalogue of Microorganisms (GCM) 10K type strain sequencing project: providing services to taxonomists for standard genome sequencing and annotation.</title>
        <authorList>
            <consortium name="The Broad Institute Genomics Platform"/>
            <consortium name="The Broad Institute Genome Sequencing Center for Infectious Disease"/>
            <person name="Wu L."/>
            <person name="Ma J."/>
        </authorList>
    </citation>
    <scope>NUCLEOTIDE SEQUENCE [LARGE SCALE GENOMIC DNA]</scope>
    <source>
        <strain evidence="6">CGMCC 4.7242</strain>
    </source>
</reference>
<dbReference type="SUPFAM" id="SSF53720">
    <property type="entry name" value="ALDH-like"/>
    <property type="match status" value="1"/>
</dbReference>
<comment type="caution">
    <text evidence="5">The sequence shown here is derived from an EMBL/GenBank/DDBJ whole genome shotgun (WGS) entry which is preliminary data.</text>
</comment>
<protein>
    <submittedName>
        <fullName evidence="5">Aldehyde dehydrogenase family protein</fullName>
    </submittedName>
</protein>
<dbReference type="Pfam" id="PF00171">
    <property type="entry name" value="Aldedh"/>
    <property type="match status" value="1"/>
</dbReference>
<keyword evidence="6" id="KW-1185">Reference proteome</keyword>
<dbReference type="PROSITE" id="PS00070">
    <property type="entry name" value="ALDEHYDE_DEHYDR_CYS"/>
    <property type="match status" value="1"/>
</dbReference>
<keyword evidence="1 3" id="KW-0560">Oxidoreductase</keyword>
<dbReference type="EMBL" id="JBHUGH010000002">
    <property type="protein sequence ID" value="MFD1911095.1"/>
    <property type="molecule type" value="Genomic_DNA"/>
</dbReference>